<comment type="subcellular location">
    <molecule>Phosphatidylserine decarboxylase alpha chain</molecule>
    <subcellularLocation>
        <location evidence="13">Mitochondrion inner membrane</location>
        <topology evidence="13">Peripheral membrane protein</topology>
        <orientation evidence="13">Intermembrane side</orientation>
    </subcellularLocation>
    <text evidence="13">Anchored to the mitochondrial inner membrane through its interaction with the integral membrane beta chain.</text>
</comment>
<dbReference type="Proteomes" id="UP001187531">
    <property type="component" value="Unassembled WGS sequence"/>
</dbReference>
<dbReference type="GO" id="GO:0005743">
    <property type="term" value="C:mitochondrial inner membrane"/>
    <property type="evidence" value="ECO:0007669"/>
    <property type="project" value="UniProtKB-SubCell"/>
</dbReference>
<keyword evidence="11 13" id="KW-0670">Pyruvate</keyword>
<dbReference type="InterPro" id="IPR033661">
    <property type="entry name" value="PSD_type1_euk"/>
</dbReference>
<feature type="site" description="Cleavage (non-hydrolytic); by autocatalysis" evidence="13">
    <location>
        <begin position="381"/>
        <end position="382"/>
    </location>
</feature>
<dbReference type="PANTHER" id="PTHR10067">
    <property type="entry name" value="PHOSPHATIDYLSERINE DECARBOXYLASE"/>
    <property type="match status" value="1"/>
</dbReference>
<comment type="subcellular location">
    <molecule>Phosphatidylserine decarboxylase beta chain</molecule>
    <subcellularLocation>
        <location evidence="13">Mitochondrion inner membrane</location>
        <topology evidence="13">Single-pass membrane protein</topology>
        <orientation evidence="13">Intermembrane side</orientation>
    </subcellularLocation>
</comment>
<evidence type="ECO:0000313" key="16">
    <source>
        <dbReference type="Proteomes" id="UP001187531"/>
    </source>
</evidence>
<comment type="function">
    <text evidence="12">Catalyzes the formation of phosphatidylethanolamine (PtdEtn) from phosphatidylserine (PtdSer). Plays a central role in phospholipid metabolism and in the interorganelle trafficking of phosphatidylserine. May be involved in lipid droplet biogenesis at the endoplasmic reticulum membrane.</text>
</comment>
<evidence type="ECO:0000256" key="8">
    <source>
        <dbReference type="ARBA" id="ARBA00023209"/>
    </source>
</evidence>
<keyword evidence="8 13" id="KW-0594">Phospholipid biosynthesis</keyword>
<evidence type="ECO:0000256" key="10">
    <source>
        <dbReference type="ARBA" id="ARBA00023264"/>
    </source>
</evidence>
<evidence type="ECO:0000256" key="9">
    <source>
        <dbReference type="ARBA" id="ARBA00023239"/>
    </source>
</evidence>
<dbReference type="AlphaFoldDB" id="A0AA88L6Q6"/>
<feature type="chain" id="PRO_5041506220" description="Phosphatidylserine decarboxylase beta chain" evidence="13">
    <location>
        <begin position="1"/>
        <end position="381"/>
    </location>
</feature>
<evidence type="ECO:0000256" key="14">
    <source>
        <dbReference type="SAM" id="Phobius"/>
    </source>
</evidence>
<dbReference type="HAMAP" id="MF_03208">
    <property type="entry name" value="PS_decarb_PSD_B_type1_euk"/>
    <property type="match status" value="1"/>
</dbReference>
<gene>
    <name evidence="15" type="ORF">QYM36_004413</name>
</gene>
<reference evidence="15" key="1">
    <citation type="submission" date="2023-07" db="EMBL/GenBank/DDBJ databases">
        <title>Chromosome-level genome assembly of Artemia franciscana.</title>
        <authorList>
            <person name="Jo E."/>
        </authorList>
    </citation>
    <scope>NUCLEOTIDE SEQUENCE</scope>
    <source>
        <tissue evidence="15">Whole body</tissue>
    </source>
</reference>
<evidence type="ECO:0000256" key="4">
    <source>
        <dbReference type="ARBA" id="ARBA00022793"/>
    </source>
</evidence>
<dbReference type="GO" id="GO:0006646">
    <property type="term" value="P:phosphatidylethanolamine biosynthetic process"/>
    <property type="evidence" value="ECO:0007669"/>
    <property type="project" value="UniProtKB-UniRule"/>
</dbReference>
<feature type="active site" description="Charge relay system; for autoendoproteolytic cleavage activity" evidence="13">
    <location>
        <position position="201"/>
    </location>
</feature>
<accession>A0AA88L6Q6</accession>
<comment type="cofactor">
    <cofactor evidence="13">
        <name>pyruvate</name>
        <dbReference type="ChEBI" id="CHEBI:15361"/>
    </cofactor>
    <text evidence="13">Binds 1 pyruvoyl group covalently per subunit.</text>
</comment>
<evidence type="ECO:0000256" key="11">
    <source>
        <dbReference type="ARBA" id="ARBA00023317"/>
    </source>
</evidence>
<dbReference type="Pfam" id="PF02666">
    <property type="entry name" value="PS_Dcarbxylase"/>
    <property type="match status" value="1"/>
</dbReference>
<feature type="transmembrane region" description="Helical" evidence="14">
    <location>
        <begin position="77"/>
        <end position="95"/>
    </location>
</feature>
<keyword evidence="2 13" id="KW-0444">Lipid biosynthesis</keyword>
<feature type="active site" description="Schiff-base intermediate with substrate; via pyruvic acid; for decarboxylase activity" evidence="13">
    <location>
        <position position="382"/>
    </location>
</feature>
<feature type="topological domain" description="Mitochondrial intermembrane" evidence="13">
    <location>
        <begin position="103"/>
        <end position="423"/>
    </location>
</feature>
<keyword evidence="13" id="KW-0865">Zymogen</keyword>
<comment type="pathway">
    <text evidence="13">Phospholipid metabolism; phosphatidylethanolamine biosynthesis; phosphatidylethanolamine from CDP-diacylglycerol: step 2/2.</text>
</comment>
<comment type="pathway">
    <text evidence="1">Lipid metabolism.</text>
</comment>
<keyword evidence="4 13" id="KW-0210">Decarboxylase</keyword>
<comment type="similarity">
    <text evidence="13">Belongs to the phosphatidylserine decarboxylase family. PSD-B subfamily. Eukaryotic type I sub-subfamily.</text>
</comment>
<feature type="topological domain" description="Mitochondrial matrix" evidence="13">
    <location>
        <begin position="1"/>
        <end position="83"/>
    </location>
</feature>
<dbReference type="EMBL" id="JAVRJZ010000007">
    <property type="protein sequence ID" value="KAK2720523.1"/>
    <property type="molecule type" value="Genomic_DNA"/>
</dbReference>
<keyword evidence="5 13" id="KW-1133">Transmembrane helix</keyword>
<evidence type="ECO:0000256" key="5">
    <source>
        <dbReference type="ARBA" id="ARBA00022989"/>
    </source>
</evidence>
<dbReference type="NCBIfam" id="TIGR00163">
    <property type="entry name" value="PS_decarb"/>
    <property type="match status" value="1"/>
</dbReference>
<keyword evidence="10 13" id="KW-1208">Phospholipid metabolism</keyword>
<comment type="subunit">
    <text evidence="13">Heterodimer of a large membrane-associated beta subunit and a small pyruvoyl-containing alpha subunit.</text>
</comment>
<keyword evidence="3 13" id="KW-0812">Transmembrane</keyword>
<keyword evidence="16" id="KW-1185">Reference proteome</keyword>
<feature type="active site" description="Charge relay system; for autoendoproteolytic cleavage activity" evidence="13">
    <location>
        <position position="276"/>
    </location>
</feature>
<keyword evidence="13" id="KW-0496">Mitochondrion</keyword>
<protein>
    <recommendedName>
        <fullName evidence="13">Phosphatidylserine decarboxylase proenzyme, mitochondrial</fullName>
        <ecNumber evidence="13">4.1.1.65</ecNumber>
    </recommendedName>
    <component>
        <recommendedName>
            <fullName evidence="13">Phosphatidylserine decarboxylase beta chain</fullName>
        </recommendedName>
    </component>
    <component>
        <recommendedName>
            <fullName evidence="13">Phosphatidylserine decarboxylase alpha chain</fullName>
        </recommendedName>
    </component>
</protein>
<organism evidence="15 16">
    <name type="scientific">Artemia franciscana</name>
    <name type="common">Brine shrimp</name>
    <name type="synonym">Artemia sanfranciscana</name>
    <dbReference type="NCBI Taxonomy" id="6661"/>
    <lineage>
        <taxon>Eukaryota</taxon>
        <taxon>Metazoa</taxon>
        <taxon>Ecdysozoa</taxon>
        <taxon>Arthropoda</taxon>
        <taxon>Crustacea</taxon>
        <taxon>Branchiopoda</taxon>
        <taxon>Anostraca</taxon>
        <taxon>Artemiidae</taxon>
        <taxon>Artemia</taxon>
    </lineage>
</organism>
<feature type="chain" id="PRO_5041506221" description="Phosphatidylserine decarboxylase alpha chain" evidence="13">
    <location>
        <begin position="382"/>
        <end position="423"/>
    </location>
</feature>
<evidence type="ECO:0000256" key="12">
    <source>
        <dbReference type="ARBA" id="ARBA00045136"/>
    </source>
</evidence>
<feature type="modified residue" description="Pyruvic acid (Ser); by autocatalysis" evidence="13">
    <location>
        <position position="382"/>
    </location>
</feature>
<keyword evidence="13" id="KW-0999">Mitochondrion inner membrane</keyword>
<proteinExistence type="inferred from homology"/>
<dbReference type="InterPro" id="IPR033177">
    <property type="entry name" value="PSD-B"/>
</dbReference>
<dbReference type="GO" id="GO:0016540">
    <property type="term" value="P:protein autoprocessing"/>
    <property type="evidence" value="ECO:0007669"/>
    <property type="project" value="UniProtKB-UniRule"/>
</dbReference>
<name>A0AA88L6Q6_ARTSF</name>
<comment type="catalytic activity">
    <reaction evidence="13">
        <text>a 1,2-diacyl-sn-glycero-3-phospho-L-serine + H(+) = a 1,2-diacyl-sn-glycero-3-phosphoethanolamine + CO2</text>
        <dbReference type="Rhea" id="RHEA:20828"/>
        <dbReference type="ChEBI" id="CHEBI:15378"/>
        <dbReference type="ChEBI" id="CHEBI:16526"/>
        <dbReference type="ChEBI" id="CHEBI:57262"/>
        <dbReference type="ChEBI" id="CHEBI:64612"/>
        <dbReference type="EC" id="4.1.1.65"/>
    </reaction>
</comment>
<evidence type="ECO:0000256" key="3">
    <source>
        <dbReference type="ARBA" id="ARBA00022692"/>
    </source>
</evidence>
<evidence type="ECO:0000256" key="6">
    <source>
        <dbReference type="ARBA" id="ARBA00023098"/>
    </source>
</evidence>
<keyword evidence="9 13" id="KW-0456">Lyase</keyword>
<evidence type="ECO:0000256" key="2">
    <source>
        <dbReference type="ARBA" id="ARBA00022516"/>
    </source>
</evidence>
<comment type="PTM">
    <text evidence="13">Is synthesized initially as an inactive proenzyme. Formation of the active enzyme involves a self-maturation process in which the active site pyruvoyl group is generated from an internal serine residue via an autocatalytic post-translational modification. Two non-identical subunits are generated from the proenzyme in this reaction, and the pyruvate is formed at the N-terminus of the alpha chain, which is derived from the carboxyl end of the proenzyme. The autoendoproteolytic cleavage occurs by a canonical serine protease mechanism, in which the side chain hydroxyl group of the serine supplies its oxygen atom to form the C-terminus of the beta chain, while the remainder of the serine residue undergoes an oxidative deamination to produce ammonia and the pyruvoyl prosthetic group on the alpha chain. During this reaction, the Ser that is part of the protease active site of the proenzyme becomes the pyruvoyl prosthetic group, which constitutes an essential element of the active site of the mature decarboxylase.</text>
</comment>
<comment type="caution">
    <text evidence="15">The sequence shown here is derived from an EMBL/GenBank/DDBJ whole genome shotgun (WGS) entry which is preliminary data.</text>
</comment>
<keyword evidence="6 13" id="KW-0443">Lipid metabolism</keyword>
<evidence type="ECO:0000256" key="13">
    <source>
        <dbReference type="HAMAP-Rule" id="MF_03208"/>
    </source>
</evidence>
<evidence type="ECO:0000256" key="7">
    <source>
        <dbReference type="ARBA" id="ARBA00023136"/>
    </source>
</evidence>
<sequence>MAQRRAPYNILIRSYRCSSFNPGIHSIQQNLRWIYYALQPFQLSQKQFSVKYSTQERQLSPQTSTYGWRKYWRKLRFIPLSLGLTSIGVVLLVALQQLRRRKKDPLETPDLIAQDWEVKCYRMIPLRALSRAWGWIHAVDLPIWARRPLLSWYCDLFGCNINEAEVEDLRHYKNLGEFFRRGLKDGMRPIAPTNCVVSPADGTVLHYGKVENGYLEQVKGVKYSLSQFLGPQSWSNSSEDSSKSLADYQKSLLKNPNNELYHCVIYLAPGDYHRFHSPTNWRVKFRRHFPGDLLSVSPIVAKWLAGLFCLNERAAYIGEWEHGFFSMAPVGATNVGSIKVNFDSELQTNAYKRDLNKYYDLGFNDGVKLTKGESIGEFNLGSTIVLIFEAPKCFDFKIQPGLRIKVGEGLNYCLDGSEVRSAK</sequence>
<dbReference type="InterPro" id="IPR003817">
    <property type="entry name" value="PS_Dcarbxylase"/>
</dbReference>
<evidence type="ECO:0000256" key="1">
    <source>
        <dbReference type="ARBA" id="ARBA00005189"/>
    </source>
</evidence>
<dbReference type="PANTHER" id="PTHR10067:SF6">
    <property type="entry name" value="PHOSPHATIDYLSERINE DECARBOXYLASE PROENZYME, MITOCHONDRIAL"/>
    <property type="match status" value="1"/>
</dbReference>
<dbReference type="GO" id="GO:0004609">
    <property type="term" value="F:phosphatidylserine decarboxylase activity"/>
    <property type="evidence" value="ECO:0007669"/>
    <property type="project" value="UniProtKB-UniRule"/>
</dbReference>
<evidence type="ECO:0000313" key="15">
    <source>
        <dbReference type="EMBL" id="KAK2720523.1"/>
    </source>
</evidence>
<dbReference type="EC" id="4.1.1.65" evidence="13"/>
<keyword evidence="7 13" id="KW-0472">Membrane</keyword>
<feature type="active site" description="Charge relay system; for autoendoproteolytic cleavage activity" evidence="13">
    <location>
        <position position="382"/>
    </location>
</feature>